<reference evidence="1 2" key="1">
    <citation type="submission" date="2024-05" db="EMBL/GenBank/DDBJ databases">
        <title>Burkholderia sp. Nov. a novel bacteria isolated from rhizosphere soil of Camellia sinensis.</title>
        <authorList>
            <person name="Dong Y."/>
        </authorList>
    </citation>
    <scope>NUCLEOTIDE SEQUENCE [LARGE SCALE GENOMIC DNA]</scope>
    <source>
        <strain evidence="1 2">GS2Y</strain>
    </source>
</reference>
<protein>
    <submittedName>
        <fullName evidence="1">Uncharacterized protein</fullName>
    </submittedName>
</protein>
<organism evidence="1 2">
    <name type="scientific">Burkholderia theae</name>
    <dbReference type="NCBI Taxonomy" id="3143496"/>
    <lineage>
        <taxon>Bacteria</taxon>
        <taxon>Pseudomonadati</taxon>
        <taxon>Pseudomonadota</taxon>
        <taxon>Betaproteobacteria</taxon>
        <taxon>Burkholderiales</taxon>
        <taxon>Burkholderiaceae</taxon>
        <taxon>Burkholderia</taxon>
    </lineage>
</organism>
<comment type="caution">
    <text evidence="1">The sequence shown here is derived from an EMBL/GenBank/DDBJ whole genome shotgun (WGS) entry which is preliminary data.</text>
</comment>
<keyword evidence="2" id="KW-1185">Reference proteome</keyword>
<gene>
    <name evidence="1" type="ORF">VOI36_28745</name>
</gene>
<evidence type="ECO:0000313" key="2">
    <source>
        <dbReference type="Proteomes" id="UP001466933"/>
    </source>
</evidence>
<accession>A0ABU9WP86</accession>
<proteinExistence type="predicted"/>
<name>A0ABU9WP86_9BURK</name>
<evidence type="ECO:0000313" key="1">
    <source>
        <dbReference type="EMBL" id="MEN2473901.1"/>
    </source>
</evidence>
<sequence>MLIECDLREPLSGEVALQRDDGKDPALADLAAGQRAGPGLQAHRFGMRAEQGRRAGQVDGCRIRVAGMPRTGRAGSATRGVMDRV</sequence>
<dbReference type="Proteomes" id="UP001466933">
    <property type="component" value="Unassembled WGS sequence"/>
</dbReference>
<dbReference type="EMBL" id="JBCPYA010000015">
    <property type="protein sequence ID" value="MEN2473901.1"/>
    <property type="molecule type" value="Genomic_DNA"/>
</dbReference>